<comment type="similarity">
    <text evidence="1">Belongs to the peptidase C2 family.</text>
</comment>
<dbReference type="GO" id="GO:0006508">
    <property type="term" value="P:proteolysis"/>
    <property type="evidence" value="ECO:0007669"/>
    <property type="project" value="UniProtKB-KW"/>
</dbReference>
<dbReference type="Gene3D" id="3.90.70.10">
    <property type="entry name" value="Cysteine proteinases"/>
    <property type="match status" value="1"/>
</dbReference>
<dbReference type="Pfam" id="PF00648">
    <property type="entry name" value="Peptidase_C2"/>
    <property type="match status" value="1"/>
</dbReference>
<name>A0A8T2JUC7_9PIPI</name>
<gene>
    <name evidence="8" type="ORF">GDO86_015775</name>
</gene>
<feature type="domain" description="Calpain catalytic" evidence="7">
    <location>
        <begin position="54"/>
        <end position="219"/>
    </location>
</feature>
<dbReference type="Gene3D" id="2.60.120.380">
    <property type="match status" value="1"/>
</dbReference>
<evidence type="ECO:0000256" key="4">
    <source>
        <dbReference type="ARBA" id="ARBA00022807"/>
    </source>
</evidence>
<dbReference type="GO" id="GO:0004198">
    <property type="term" value="F:calcium-dependent cysteine-type endopeptidase activity"/>
    <property type="evidence" value="ECO:0007669"/>
    <property type="project" value="InterPro"/>
</dbReference>
<evidence type="ECO:0000313" key="8">
    <source>
        <dbReference type="EMBL" id="KAG8448829.1"/>
    </source>
</evidence>
<protein>
    <recommendedName>
        <fullName evidence="7">Calpain catalytic domain-containing protein</fullName>
    </recommendedName>
</protein>
<feature type="active site" evidence="5">
    <location>
        <position position="161"/>
    </location>
</feature>
<dbReference type="GO" id="GO:0005737">
    <property type="term" value="C:cytoplasm"/>
    <property type="evidence" value="ECO:0007669"/>
    <property type="project" value="TreeGrafter"/>
</dbReference>
<dbReference type="InterPro" id="IPR022682">
    <property type="entry name" value="Calpain_domain_III"/>
</dbReference>
<dbReference type="SMART" id="SM00230">
    <property type="entry name" value="CysPc"/>
    <property type="match status" value="1"/>
</dbReference>
<keyword evidence="2" id="KW-0645">Protease</keyword>
<accession>A0A8T2JUC7</accession>
<dbReference type="EMBL" id="JAACNH010000003">
    <property type="protein sequence ID" value="KAG8448829.1"/>
    <property type="molecule type" value="Genomic_DNA"/>
</dbReference>
<feature type="active site" evidence="5">
    <location>
        <position position="137"/>
    </location>
</feature>
<comment type="caution">
    <text evidence="8">The sequence shown here is derived from an EMBL/GenBank/DDBJ whole genome shotgun (WGS) entry which is preliminary data.</text>
</comment>
<dbReference type="Pfam" id="PF01067">
    <property type="entry name" value="Calpain_III"/>
    <property type="match status" value="1"/>
</dbReference>
<dbReference type="Proteomes" id="UP000812440">
    <property type="component" value="Chromosome 8_10"/>
</dbReference>
<dbReference type="InterPro" id="IPR001300">
    <property type="entry name" value="Peptidase_C2_calpain_cat"/>
</dbReference>
<dbReference type="FunFam" id="3.90.70.10:FF:000001">
    <property type="entry name" value="Calpain-1 catalytic subunit"/>
    <property type="match status" value="1"/>
</dbReference>
<evidence type="ECO:0000256" key="1">
    <source>
        <dbReference type="ARBA" id="ARBA00007623"/>
    </source>
</evidence>
<keyword evidence="9" id="KW-1185">Reference proteome</keyword>
<keyword evidence="3" id="KW-0378">Hydrolase</keyword>
<dbReference type="InterPro" id="IPR022684">
    <property type="entry name" value="Calpain_cysteine_protease"/>
</dbReference>
<proteinExistence type="inferred from homology"/>
<evidence type="ECO:0000256" key="5">
    <source>
        <dbReference type="PIRSR" id="PIRSR622684-1"/>
    </source>
</evidence>
<reference evidence="8" key="1">
    <citation type="thesis" date="2020" institute="ProQuest LLC" country="789 East Eisenhower Parkway, Ann Arbor, MI, USA">
        <title>Comparative Genomics and Chromosome Evolution.</title>
        <authorList>
            <person name="Mudd A.B."/>
        </authorList>
    </citation>
    <scope>NUCLEOTIDE SEQUENCE</scope>
    <source>
        <strain evidence="8">Female2</strain>
        <tissue evidence="8">Blood</tissue>
    </source>
</reference>
<dbReference type="InterPro" id="IPR022683">
    <property type="entry name" value="Calpain_III"/>
</dbReference>
<evidence type="ECO:0000256" key="6">
    <source>
        <dbReference type="PROSITE-ProRule" id="PRU00239"/>
    </source>
</evidence>
<dbReference type="InterPro" id="IPR036213">
    <property type="entry name" value="Calpain_III_sf"/>
</dbReference>
<dbReference type="InterPro" id="IPR038765">
    <property type="entry name" value="Papain-like_cys_pep_sf"/>
</dbReference>
<evidence type="ECO:0000313" key="9">
    <source>
        <dbReference type="Proteomes" id="UP000812440"/>
    </source>
</evidence>
<dbReference type="SUPFAM" id="SSF54001">
    <property type="entry name" value="Cysteine proteinases"/>
    <property type="match status" value="1"/>
</dbReference>
<dbReference type="PROSITE" id="PS50203">
    <property type="entry name" value="CALPAIN_CAT"/>
    <property type="match status" value="1"/>
</dbReference>
<dbReference type="AlphaFoldDB" id="A0A8T2JUC7"/>
<dbReference type="PRINTS" id="PR00704">
    <property type="entry name" value="CALPAIN"/>
</dbReference>
<evidence type="ECO:0000256" key="3">
    <source>
        <dbReference type="ARBA" id="ARBA00022801"/>
    </source>
</evidence>
<comment type="caution">
    <text evidence="6">Lacks conserved residue(s) required for the propagation of feature annotation.</text>
</comment>
<sequence length="317" mass="36361">MFIDAAGTASHEVFERHAIAKSHSFCDACRSNVRSGEAVRQDRRNIVNKVAIIPFLSEIEVWLNGSYEALDGGFINEAFVDFTGGLDETIDLNAPPPNLFHLIQKAVKKRSLLGASIEIQNQFYRENVTPQGLVKAHAYSIIATFEMELNGRKIKLLRLRNPWGKVEWTGPWCDNSPSWSQVDFALRKQLQVRGEDGEFWIQMEDFLRFFNILEVCNLTPDSLMEDCPHPWNTNTFLGRWVIGHNAGGCRNNIGTFWTNPQFLVNLTEEDEDTHGMCTLLVSLMQRNRRQQRSRGQDFLTVGFEIYQVRYGGHIFMQ</sequence>
<dbReference type="PANTHER" id="PTHR10183">
    <property type="entry name" value="CALPAIN"/>
    <property type="match status" value="1"/>
</dbReference>
<dbReference type="SUPFAM" id="SSF49758">
    <property type="entry name" value="Calpain large subunit, middle domain (domain III)"/>
    <property type="match status" value="1"/>
</dbReference>
<dbReference type="SMART" id="SM00720">
    <property type="entry name" value="calpain_III"/>
    <property type="match status" value="1"/>
</dbReference>
<dbReference type="PANTHER" id="PTHR10183:SF280">
    <property type="entry name" value="CALPAIN-12"/>
    <property type="match status" value="1"/>
</dbReference>
<keyword evidence="4" id="KW-0788">Thiol protease</keyword>
<dbReference type="OrthoDB" id="424753at2759"/>
<evidence type="ECO:0000259" key="7">
    <source>
        <dbReference type="PROSITE" id="PS50203"/>
    </source>
</evidence>
<organism evidence="8 9">
    <name type="scientific">Hymenochirus boettgeri</name>
    <name type="common">Congo dwarf clawed frog</name>
    <dbReference type="NCBI Taxonomy" id="247094"/>
    <lineage>
        <taxon>Eukaryota</taxon>
        <taxon>Metazoa</taxon>
        <taxon>Chordata</taxon>
        <taxon>Craniata</taxon>
        <taxon>Vertebrata</taxon>
        <taxon>Euteleostomi</taxon>
        <taxon>Amphibia</taxon>
        <taxon>Batrachia</taxon>
        <taxon>Anura</taxon>
        <taxon>Pipoidea</taxon>
        <taxon>Pipidae</taxon>
        <taxon>Pipinae</taxon>
        <taxon>Hymenochirus</taxon>
    </lineage>
</organism>
<evidence type="ECO:0000256" key="2">
    <source>
        <dbReference type="ARBA" id="ARBA00022670"/>
    </source>
</evidence>